<organism evidence="1 2">
    <name type="scientific">Microbacterium dauci</name>
    <dbReference type="NCBI Taxonomy" id="3048008"/>
    <lineage>
        <taxon>Bacteria</taxon>
        <taxon>Bacillati</taxon>
        <taxon>Actinomycetota</taxon>
        <taxon>Actinomycetes</taxon>
        <taxon>Micrococcales</taxon>
        <taxon>Microbacteriaceae</taxon>
        <taxon>Microbacterium</taxon>
    </lineage>
</organism>
<protein>
    <submittedName>
        <fullName evidence="1">Uncharacterized protein</fullName>
    </submittedName>
</protein>
<dbReference type="Proteomes" id="UP001321481">
    <property type="component" value="Unassembled WGS sequence"/>
</dbReference>
<sequence length="101" mass="11677">MTNRRECRIRRETSATNSNIIQRHEFDPASGWCVWGCGCRNDGRTVSAKDGRIFDQGREYTAEDLEHFREYLAHRYPRPVSNDTPADVAHLRLTVPGDTIR</sequence>
<reference evidence="1 2" key="1">
    <citation type="submission" date="2023-05" db="EMBL/GenBank/DDBJ databases">
        <title>Microbacterium dauci sp.nov., Isolated from Carrot Rhizosphere Soil.</title>
        <authorList>
            <person name="Xiao Z."/>
            <person name="Zheng J."/>
        </authorList>
    </citation>
    <scope>NUCLEOTIDE SEQUENCE [LARGE SCALE GENOMIC DNA]</scope>
    <source>
        <strain evidence="1 2">LX3-4</strain>
    </source>
</reference>
<gene>
    <name evidence="1" type="ORF">QNI14_13160</name>
</gene>
<accession>A0ABT6ZHF8</accession>
<dbReference type="EMBL" id="JASJND010000007">
    <property type="protein sequence ID" value="MDJ1115396.1"/>
    <property type="molecule type" value="Genomic_DNA"/>
</dbReference>
<evidence type="ECO:0000313" key="2">
    <source>
        <dbReference type="Proteomes" id="UP001321481"/>
    </source>
</evidence>
<comment type="caution">
    <text evidence="1">The sequence shown here is derived from an EMBL/GenBank/DDBJ whole genome shotgun (WGS) entry which is preliminary data.</text>
</comment>
<evidence type="ECO:0000313" key="1">
    <source>
        <dbReference type="EMBL" id="MDJ1115396.1"/>
    </source>
</evidence>
<proteinExistence type="predicted"/>
<dbReference type="RefSeq" id="WP_283717074.1">
    <property type="nucleotide sequence ID" value="NZ_JASJND010000007.1"/>
</dbReference>
<name>A0ABT6ZHF8_9MICO</name>
<keyword evidence="2" id="KW-1185">Reference proteome</keyword>